<evidence type="ECO:0000256" key="1">
    <source>
        <dbReference type="ARBA" id="ARBA00004370"/>
    </source>
</evidence>
<dbReference type="InterPro" id="IPR017452">
    <property type="entry name" value="GPCR_Rhodpsn_7TM"/>
</dbReference>
<dbReference type="AlphaFoldDB" id="A0A914X223"/>
<sequence>MTNESLLESFISPYTTIHLPLVITICVFGIVANVLNVIVLTRRQMRAQPINIILTGLSTAQLLLLVNFICYTAYSRLLDAQCAVGAKSFLWLSYLLLNVNLNLVLHTIALVHTSLLAVIRYLVVHFPNRRIITLFRLKMTVASCWLFVPLLCASFYTNSHVARLNLSDECADWTPDWNTYKLSYSANHRQMAFNFWLFAIACKVLPCLCLTILSLLLVRDMKKAQKRRLMLRNASSRKDYLKVDRQHLSVTTMLLTIVALFIIVELPQGLLNVLQALASQGIIFRNFDYTSHIYLPLGDFFEMLTVLYSGINFVLYCGMSGHFRDTFKLTFHIGTPRGHIRGCGKSQSSVAGGDESENIRRKKLVMVVVNRPSNEQETSALLNDRETEVDNVAHISKSVYADQTV</sequence>
<feature type="transmembrane region" description="Helical" evidence="5">
    <location>
        <begin position="300"/>
        <end position="319"/>
    </location>
</feature>
<dbReference type="InterPro" id="IPR019427">
    <property type="entry name" value="7TM_GPCR_serpentine_rcpt_Srw"/>
</dbReference>
<keyword evidence="4 5" id="KW-0472">Membrane</keyword>
<feature type="transmembrane region" description="Helical" evidence="5">
    <location>
        <begin position="52"/>
        <end position="74"/>
    </location>
</feature>
<keyword evidence="7" id="KW-1185">Reference proteome</keyword>
<dbReference type="CDD" id="cd14978">
    <property type="entry name" value="7tmA_FMRFamide_R-like"/>
    <property type="match status" value="1"/>
</dbReference>
<dbReference type="SUPFAM" id="SSF81321">
    <property type="entry name" value="Family A G protein-coupled receptor-like"/>
    <property type="match status" value="1"/>
</dbReference>
<organism evidence="7 8">
    <name type="scientific">Plectus sambesii</name>
    <dbReference type="NCBI Taxonomy" id="2011161"/>
    <lineage>
        <taxon>Eukaryota</taxon>
        <taxon>Metazoa</taxon>
        <taxon>Ecdysozoa</taxon>
        <taxon>Nematoda</taxon>
        <taxon>Chromadorea</taxon>
        <taxon>Plectida</taxon>
        <taxon>Plectina</taxon>
        <taxon>Plectoidea</taxon>
        <taxon>Plectidae</taxon>
        <taxon>Plectus</taxon>
    </lineage>
</organism>
<dbReference type="GO" id="GO:0005886">
    <property type="term" value="C:plasma membrane"/>
    <property type="evidence" value="ECO:0007669"/>
    <property type="project" value="TreeGrafter"/>
</dbReference>
<dbReference type="GO" id="GO:0008528">
    <property type="term" value="F:G protein-coupled peptide receptor activity"/>
    <property type="evidence" value="ECO:0007669"/>
    <property type="project" value="InterPro"/>
</dbReference>
<evidence type="ECO:0000256" key="4">
    <source>
        <dbReference type="ARBA" id="ARBA00023136"/>
    </source>
</evidence>
<protein>
    <submittedName>
        <fullName evidence="8">G-protein coupled receptors family 1 profile domain-containing protein</fullName>
    </submittedName>
</protein>
<evidence type="ECO:0000313" key="8">
    <source>
        <dbReference type="WBParaSite" id="PSAMB.scaffold614size45634.g7437.t1"/>
    </source>
</evidence>
<dbReference type="Proteomes" id="UP000887566">
    <property type="component" value="Unplaced"/>
</dbReference>
<keyword evidence="2 5" id="KW-0812">Transmembrane</keyword>
<feature type="domain" description="G-protein coupled receptors family 1 profile" evidence="6">
    <location>
        <begin position="32"/>
        <end position="316"/>
    </location>
</feature>
<accession>A0A914X223</accession>
<dbReference type="InterPro" id="IPR053219">
    <property type="entry name" value="GPCR_Dmsr-1"/>
</dbReference>
<feature type="transmembrane region" description="Helical" evidence="5">
    <location>
        <begin position="94"/>
        <end position="123"/>
    </location>
</feature>
<feature type="transmembrane region" description="Helical" evidence="5">
    <location>
        <begin position="195"/>
        <end position="218"/>
    </location>
</feature>
<dbReference type="PANTHER" id="PTHR46273:SF11">
    <property type="entry name" value="G-PROTEIN COUPLED RECEPTORS FAMILY 1 PROFILE DOMAIN-CONTAINING PROTEIN"/>
    <property type="match status" value="1"/>
</dbReference>
<evidence type="ECO:0000256" key="3">
    <source>
        <dbReference type="ARBA" id="ARBA00022989"/>
    </source>
</evidence>
<dbReference type="InterPro" id="IPR000276">
    <property type="entry name" value="GPCR_Rhodpsn"/>
</dbReference>
<feature type="transmembrane region" description="Helical" evidence="5">
    <location>
        <begin position="20"/>
        <end position="40"/>
    </location>
</feature>
<dbReference type="Gene3D" id="1.20.1070.10">
    <property type="entry name" value="Rhodopsin 7-helix transmembrane proteins"/>
    <property type="match status" value="1"/>
</dbReference>
<dbReference type="Pfam" id="PF10324">
    <property type="entry name" value="7TM_GPCR_Srw"/>
    <property type="match status" value="1"/>
</dbReference>
<keyword evidence="3 5" id="KW-1133">Transmembrane helix</keyword>
<evidence type="ECO:0000313" key="7">
    <source>
        <dbReference type="Proteomes" id="UP000887566"/>
    </source>
</evidence>
<evidence type="ECO:0000256" key="5">
    <source>
        <dbReference type="SAM" id="Phobius"/>
    </source>
</evidence>
<proteinExistence type="predicted"/>
<evidence type="ECO:0000256" key="2">
    <source>
        <dbReference type="ARBA" id="ARBA00022692"/>
    </source>
</evidence>
<dbReference type="WBParaSite" id="PSAMB.scaffold614size45634.g7437.t1">
    <property type="protein sequence ID" value="PSAMB.scaffold614size45634.g7437.t1"/>
    <property type="gene ID" value="PSAMB.scaffold614size45634.g7437"/>
</dbReference>
<dbReference type="PROSITE" id="PS50262">
    <property type="entry name" value="G_PROTEIN_RECEP_F1_2"/>
    <property type="match status" value="1"/>
</dbReference>
<reference evidence="8" key="1">
    <citation type="submission" date="2022-11" db="UniProtKB">
        <authorList>
            <consortium name="WormBaseParasite"/>
        </authorList>
    </citation>
    <scope>IDENTIFICATION</scope>
</reference>
<name>A0A914X223_9BILA</name>
<dbReference type="PANTHER" id="PTHR46273">
    <property type="entry name" value="MYOSUPPRESSIN RECEPTOR 1, ISOFORM B-RELATED"/>
    <property type="match status" value="1"/>
</dbReference>
<dbReference type="PRINTS" id="PR00237">
    <property type="entry name" value="GPCRRHODOPSN"/>
</dbReference>
<comment type="subcellular location">
    <subcellularLocation>
        <location evidence="1">Membrane</location>
    </subcellularLocation>
</comment>
<feature type="transmembrane region" description="Helical" evidence="5">
    <location>
        <begin position="247"/>
        <end position="264"/>
    </location>
</feature>
<evidence type="ECO:0000259" key="6">
    <source>
        <dbReference type="PROSITE" id="PS50262"/>
    </source>
</evidence>
<feature type="transmembrane region" description="Helical" evidence="5">
    <location>
        <begin position="135"/>
        <end position="156"/>
    </location>
</feature>